<dbReference type="InterPro" id="IPR007529">
    <property type="entry name" value="Znf_HIT"/>
</dbReference>
<dbReference type="SUPFAM" id="SSF144232">
    <property type="entry name" value="HIT/MYND zinc finger-like"/>
    <property type="match status" value="1"/>
</dbReference>
<dbReference type="PROSITE" id="PS00028">
    <property type="entry name" value="ZINC_FINGER_C2H2_1"/>
    <property type="match status" value="1"/>
</dbReference>
<organism evidence="4 5">
    <name type="scientific">[Torrubiella] hemipterigena</name>
    <dbReference type="NCBI Taxonomy" id="1531966"/>
    <lineage>
        <taxon>Eukaryota</taxon>
        <taxon>Fungi</taxon>
        <taxon>Dikarya</taxon>
        <taxon>Ascomycota</taxon>
        <taxon>Pezizomycotina</taxon>
        <taxon>Sordariomycetes</taxon>
        <taxon>Hypocreomycetidae</taxon>
        <taxon>Hypocreales</taxon>
        <taxon>Clavicipitaceae</taxon>
        <taxon>Clavicipitaceae incertae sedis</taxon>
        <taxon>'Torrubiella' clade</taxon>
    </lineage>
</organism>
<evidence type="ECO:0000259" key="3">
    <source>
        <dbReference type="PROSITE" id="PS51083"/>
    </source>
</evidence>
<keyword evidence="1" id="KW-0479">Metal-binding</keyword>
<evidence type="ECO:0000313" key="5">
    <source>
        <dbReference type="Proteomes" id="UP000039046"/>
    </source>
</evidence>
<gene>
    <name evidence="4" type="ORF">VHEMI09654</name>
</gene>
<keyword evidence="1" id="KW-0862">Zinc</keyword>
<evidence type="ECO:0000256" key="1">
    <source>
        <dbReference type="PROSITE-ProRule" id="PRU00453"/>
    </source>
</evidence>
<dbReference type="OrthoDB" id="18412at2759"/>
<accession>A0A0A1TQQ5</accession>
<dbReference type="AlphaFoldDB" id="A0A0A1TQQ5"/>
<keyword evidence="1" id="KW-0863">Zinc-finger</keyword>
<dbReference type="GO" id="GO:0008270">
    <property type="term" value="F:zinc ion binding"/>
    <property type="evidence" value="ECO:0007669"/>
    <property type="project" value="UniProtKB-UniRule"/>
</dbReference>
<dbReference type="HOGENOM" id="CLU_063513_1_1_1"/>
<evidence type="ECO:0000256" key="2">
    <source>
        <dbReference type="SAM" id="MobiDB-lite"/>
    </source>
</evidence>
<dbReference type="EMBL" id="CDHN01000006">
    <property type="protein sequence ID" value="CEJ94103.1"/>
    <property type="molecule type" value="Genomic_DNA"/>
</dbReference>
<feature type="region of interest" description="Disordered" evidence="2">
    <location>
        <begin position="50"/>
        <end position="91"/>
    </location>
</feature>
<dbReference type="InterPro" id="IPR013087">
    <property type="entry name" value="Znf_C2H2_type"/>
</dbReference>
<evidence type="ECO:0000313" key="4">
    <source>
        <dbReference type="EMBL" id="CEJ94103.1"/>
    </source>
</evidence>
<name>A0A0A1TQQ5_9HYPO</name>
<dbReference type="Proteomes" id="UP000039046">
    <property type="component" value="Unassembled WGS sequence"/>
</dbReference>
<dbReference type="Gene3D" id="3.30.60.190">
    <property type="match status" value="1"/>
</dbReference>
<feature type="domain" description="HIT-type" evidence="3">
    <location>
        <begin position="21"/>
        <end position="54"/>
    </location>
</feature>
<keyword evidence="5" id="KW-1185">Reference proteome</keyword>
<proteinExistence type="predicted"/>
<protein>
    <recommendedName>
        <fullName evidence="3">HIT-type domain-containing protein</fullName>
    </recommendedName>
</protein>
<dbReference type="PROSITE" id="PS51083">
    <property type="entry name" value="ZF_HIT"/>
    <property type="match status" value="1"/>
</dbReference>
<dbReference type="Pfam" id="PF04438">
    <property type="entry name" value="zf-HIT"/>
    <property type="match status" value="1"/>
</dbReference>
<feature type="compositionally biased region" description="Low complexity" evidence="2">
    <location>
        <begin position="66"/>
        <end position="79"/>
    </location>
</feature>
<sequence>MDAGRAEAAQPANKDSAAATCGVCATNTPKYKCPKCYLPYCSVACNKVHREMHPPEDPNAPKPSRPQEQQQPADAAAAPTHKHDPTNPFAALDMSSDRFEQLFKKYPGLPNQLLEIHTATQPPVDGDEPDRKGIPASLLKGLPKKHTWNHDIGIKQGKDALRKARRADGEQGEGIREYCELITYLMNSGEGANDVSLALQRQATAQDTQLVERLLAEEKR</sequence>
<dbReference type="CDD" id="cd23024">
    <property type="entry name" value="zf-HIT_ZNHIT2-3"/>
    <property type="match status" value="1"/>
</dbReference>
<reference evidence="4 5" key="1">
    <citation type="journal article" date="2015" name="Genome Announc.">
        <title>Draft Genome Sequence and Gene Annotation of the Entomopathogenic Fungus Verticillium hemipterigenum.</title>
        <authorList>
            <person name="Horn F."/>
            <person name="Habel A."/>
            <person name="Scharf D.H."/>
            <person name="Dworschak J."/>
            <person name="Brakhage A.A."/>
            <person name="Guthke R."/>
            <person name="Hertweck C."/>
            <person name="Linde J."/>
        </authorList>
    </citation>
    <scope>NUCLEOTIDE SEQUENCE [LARGE SCALE GENOMIC DNA]</scope>
</reference>